<keyword evidence="2 9" id="KW-0808">Transferase</keyword>
<evidence type="ECO:0000256" key="11">
    <source>
        <dbReference type="RuleBase" id="RU004253"/>
    </source>
</evidence>
<dbReference type="NCBIfam" id="TIGR00693">
    <property type="entry name" value="thiE"/>
    <property type="match status" value="1"/>
</dbReference>
<dbReference type="InterPro" id="IPR036206">
    <property type="entry name" value="ThiamineP_synth_sf"/>
</dbReference>
<comment type="cofactor">
    <cofactor evidence="9">
        <name>Mg(2+)</name>
        <dbReference type="ChEBI" id="CHEBI:18420"/>
    </cofactor>
    <text evidence="9">Binds 1 Mg(2+) ion per subunit.</text>
</comment>
<dbReference type="HAMAP" id="MF_00097">
    <property type="entry name" value="TMP_synthase"/>
    <property type="match status" value="1"/>
</dbReference>
<feature type="binding site" evidence="9">
    <location>
        <position position="76"/>
    </location>
    <ligand>
        <name>Mg(2+)</name>
        <dbReference type="ChEBI" id="CHEBI:18420"/>
    </ligand>
</feature>
<dbReference type="PANTHER" id="PTHR20857">
    <property type="entry name" value="THIAMINE-PHOSPHATE PYROPHOSPHORYLASE"/>
    <property type="match status" value="1"/>
</dbReference>
<dbReference type="PANTHER" id="PTHR20857:SF23">
    <property type="entry name" value="THIAMINE BIOSYNTHETIC BIFUNCTIONAL ENZYME"/>
    <property type="match status" value="1"/>
</dbReference>
<dbReference type="RefSeq" id="WP_209455823.1">
    <property type="nucleotide sequence ID" value="NZ_BAAACS010000017.1"/>
</dbReference>
<feature type="binding site" evidence="9">
    <location>
        <position position="95"/>
    </location>
    <ligand>
        <name>Mg(2+)</name>
        <dbReference type="ChEBI" id="CHEBI:18420"/>
    </ligand>
</feature>
<evidence type="ECO:0000256" key="8">
    <source>
        <dbReference type="ARBA" id="ARBA00047883"/>
    </source>
</evidence>
<dbReference type="Pfam" id="PF02581">
    <property type="entry name" value="TMP-TENI"/>
    <property type="match status" value="1"/>
</dbReference>
<evidence type="ECO:0000256" key="3">
    <source>
        <dbReference type="ARBA" id="ARBA00022723"/>
    </source>
</evidence>
<dbReference type="InterPro" id="IPR022998">
    <property type="entry name" value="ThiamineP_synth_TenI"/>
</dbReference>
<evidence type="ECO:0000256" key="10">
    <source>
        <dbReference type="RuleBase" id="RU003826"/>
    </source>
</evidence>
<protein>
    <recommendedName>
        <fullName evidence="9">Thiamine-phosphate synthase</fullName>
        <shortName evidence="9">TP synthase</shortName>
        <shortName evidence="9">TPS</shortName>
        <ecNumber evidence="9">2.5.1.3</ecNumber>
    </recommendedName>
    <alternativeName>
        <fullName evidence="9">Thiamine-phosphate pyrophosphorylase</fullName>
        <shortName evidence="9">TMP pyrophosphorylase</shortName>
        <shortName evidence="9">TMP-PPase</shortName>
    </alternativeName>
</protein>
<organism evidence="13 14">
    <name type="scientific">Metaclostridioides mangenotii</name>
    <dbReference type="NCBI Taxonomy" id="1540"/>
    <lineage>
        <taxon>Bacteria</taxon>
        <taxon>Bacillati</taxon>
        <taxon>Bacillota</taxon>
        <taxon>Clostridia</taxon>
        <taxon>Peptostreptococcales</taxon>
        <taxon>Peptostreptococcaceae</taxon>
        <taxon>Metaclostridioides</taxon>
    </lineage>
</organism>
<accession>A0ABS4E8M9</accession>
<keyword evidence="4 9" id="KW-0460">Magnesium</keyword>
<comment type="caution">
    <text evidence="13">The sequence shown here is derived from an EMBL/GenBank/DDBJ whole genome shotgun (WGS) entry which is preliminary data.</text>
</comment>
<keyword evidence="14" id="KW-1185">Reference proteome</keyword>
<evidence type="ECO:0000256" key="4">
    <source>
        <dbReference type="ARBA" id="ARBA00022842"/>
    </source>
</evidence>
<dbReference type="CDD" id="cd00564">
    <property type="entry name" value="TMP_TenI"/>
    <property type="match status" value="1"/>
</dbReference>
<feature type="binding site" evidence="9">
    <location>
        <position position="75"/>
    </location>
    <ligand>
        <name>4-amino-2-methyl-5-(diphosphooxymethyl)pyrimidine</name>
        <dbReference type="ChEBI" id="CHEBI:57841"/>
    </ligand>
</feature>
<evidence type="ECO:0000256" key="1">
    <source>
        <dbReference type="ARBA" id="ARBA00005165"/>
    </source>
</evidence>
<feature type="binding site" evidence="9">
    <location>
        <begin position="43"/>
        <end position="47"/>
    </location>
    <ligand>
        <name>4-amino-2-methyl-5-(diphosphooxymethyl)pyrimidine</name>
        <dbReference type="ChEBI" id="CHEBI:57841"/>
    </ligand>
</feature>
<dbReference type="InterPro" id="IPR013785">
    <property type="entry name" value="Aldolase_TIM"/>
</dbReference>
<evidence type="ECO:0000256" key="6">
    <source>
        <dbReference type="ARBA" id="ARBA00047334"/>
    </source>
</evidence>
<name>A0ABS4E8M9_9FIRM</name>
<evidence type="ECO:0000256" key="9">
    <source>
        <dbReference type="HAMAP-Rule" id="MF_00097"/>
    </source>
</evidence>
<feature type="binding site" evidence="9">
    <location>
        <begin position="140"/>
        <end position="142"/>
    </location>
    <ligand>
        <name>2-[(2R,5Z)-2-carboxy-4-methylthiazol-5(2H)-ylidene]ethyl phosphate</name>
        <dbReference type="ChEBI" id="CHEBI:62899"/>
    </ligand>
</feature>
<evidence type="ECO:0000256" key="7">
    <source>
        <dbReference type="ARBA" id="ARBA00047851"/>
    </source>
</evidence>
<comment type="similarity">
    <text evidence="9 10">Belongs to the thiamine-phosphate synthase family.</text>
</comment>
<sequence>MVDREKLKKELKLYLITNYEMVKERDFYSCIEEALKGGVTILQHREKNVSGREFLGRALKLRELTRKYGVKLIINDRVDIALLCDADGVHVGQSDIDAINVRKLIGDDKILGVSAKTVNEAEKALADGADYIGIGAMFTTNTKGDAEYSSFETVKEIRANVDIPFVLIGGISLENVDHLIPLNADGYSVISSILKADDIYNQTKKWIAKIN</sequence>
<dbReference type="SUPFAM" id="SSF51391">
    <property type="entry name" value="Thiamin phosphate synthase"/>
    <property type="match status" value="1"/>
</dbReference>
<comment type="catalytic activity">
    <reaction evidence="6 9 10">
        <text>4-methyl-5-(2-phosphooxyethyl)-thiazole + 4-amino-2-methyl-5-(diphosphooxymethyl)pyrimidine + H(+) = thiamine phosphate + diphosphate</text>
        <dbReference type="Rhea" id="RHEA:22328"/>
        <dbReference type="ChEBI" id="CHEBI:15378"/>
        <dbReference type="ChEBI" id="CHEBI:33019"/>
        <dbReference type="ChEBI" id="CHEBI:37575"/>
        <dbReference type="ChEBI" id="CHEBI:57841"/>
        <dbReference type="ChEBI" id="CHEBI:58296"/>
        <dbReference type="EC" id="2.5.1.3"/>
    </reaction>
</comment>
<evidence type="ECO:0000313" key="14">
    <source>
        <dbReference type="Proteomes" id="UP000767291"/>
    </source>
</evidence>
<comment type="pathway">
    <text evidence="1 9 11">Cofactor biosynthesis; thiamine diphosphate biosynthesis; thiamine phosphate from 4-amino-2-methyl-5-diphosphomethylpyrimidine and 4-methyl-5-(2-phosphoethyl)-thiazole: step 1/1.</text>
</comment>
<feature type="binding site" evidence="9">
    <location>
        <begin position="190"/>
        <end position="191"/>
    </location>
    <ligand>
        <name>2-[(2R,5Z)-2-carboxy-4-methylthiazol-5(2H)-ylidene]ethyl phosphate</name>
        <dbReference type="ChEBI" id="CHEBI:62899"/>
    </ligand>
</feature>
<dbReference type="EMBL" id="JAGGJX010000001">
    <property type="protein sequence ID" value="MBP1854282.1"/>
    <property type="molecule type" value="Genomic_DNA"/>
</dbReference>
<comment type="function">
    <text evidence="9">Condenses 4-methyl-5-(beta-hydroxyethyl)thiazole monophosphate (THZ-P) and 2-methyl-4-amino-5-hydroxymethyl pyrimidine pyrophosphate (HMP-PP) to form thiamine monophosphate (TMP).</text>
</comment>
<feature type="binding site" evidence="9">
    <location>
        <position position="143"/>
    </location>
    <ligand>
        <name>4-amino-2-methyl-5-(diphosphooxymethyl)pyrimidine</name>
        <dbReference type="ChEBI" id="CHEBI:57841"/>
    </ligand>
</feature>
<gene>
    <name evidence="9" type="primary">thiE</name>
    <name evidence="13" type="ORF">J2Z43_000672</name>
</gene>
<dbReference type="GO" id="GO:0004789">
    <property type="term" value="F:thiamine-phosphate diphosphorylase activity"/>
    <property type="evidence" value="ECO:0007669"/>
    <property type="project" value="UniProtKB-EC"/>
</dbReference>
<dbReference type="InterPro" id="IPR034291">
    <property type="entry name" value="TMP_synthase"/>
</dbReference>
<evidence type="ECO:0000256" key="5">
    <source>
        <dbReference type="ARBA" id="ARBA00022977"/>
    </source>
</evidence>
<keyword evidence="3 9" id="KW-0479">Metal-binding</keyword>
<feature type="binding site" evidence="9">
    <location>
        <position position="114"/>
    </location>
    <ligand>
        <name>4-amino-2-methyl-5-(diphosphooxymethyl)pyrimidine</name>
        <dbReference type="ChEBI" id="CHEBI:57841"/>
    </ligand>
</feature>
<evidence type="ECO:0000313" key="13">
    <source>
        <dbReference type="EMBL" id="MBP1854282.1"/>
    </source>
</evidence>
<comment type="catalytic activity">
    <reaction evidence="7 9 10">
        <text>2-(2-carboxy-4-methylthiazol-5-yl)ethyl phosphate + 4-amino-2-methyl-5-(diphosphooxymethyl)pyrimidine + 2 H(+) = thiamine phosphate + CO2 + diphosphate</text>
        <dbReference type="Rhea" id="RHEA:47848"/>
        <dbReference type="ChEBI" id="CHEBI:15378"/>
        <dbReference type="ChEBI" id="CHEBI:16526"/>
        <dbReference type="ChEBI" id="CHEBI:33019"/>
        <dbReference type="ChEBI" id="CHEBI:37575"/>
        <dbReference type="ChEBI" id="CHEBI:57841"/>
        <dbReference type="ChEBI" id="CHEBI:62890"/>
        <dbReference type="EC" id="2.5.1.3"/>
    </reaction>
</comment>
<comment type="catalytic activity">
    <reaction evidence="8 9 10">
        <text>2-[(2R,5Z)-2-carboxy-4-methylthiazol-5(2H)-ylidene]ethyl phosphate + 4-amino-2-methyl-5-(diphosphooxymethyl)pyrimidine + 2 H(+) = thiamine phosphate + CO2 + diphosphate</text>
        <dbReference type="Rhea" id="RHEA:47844"/>
        <dbReference type="ChEBI" id="CHEBI:15378"/>
        <dbReference type="ChEBI" id="CHEBI:16526"/>
        <dbReference type="ChEBI" id="CHEBI:33019"/>
        <dbReference type="ChEBI" id="CHEBI:37575"/>
        <dbReference type="ChEBI" id="CHEBI:57841"/>
        <dbReference type="ChEBI" id="CHEBI:62899"/>
        <dbReference type="EC" id="2.5.1.3"/>
    </reaction>
</comment>
<reference evidence="13 14" key="1">
    <citation type="submission" date="2021-03" db="EMBL/GenBank/DDBJ databases">
        <title>Genomic Encyclopedia of Type Strains, Phase IV (KMG-IV): sequencing the most valuable type-strain genomes for metagenomic binning, comparative biology and taxonomic classification.</title>
        <authorList>
            <person name="Goeker M."/>
        </authorList>
    </citation>
    <scope>NUCLEOTIDE SEQUENCE [LARGE SCALE GENOMIC DNA]</scope>
    <source>
        <strain evidence="13 14">DSM 1289</strain>
    </source>
</reference>
<evidence type="ECO:0000259" key="12">
    <source>
        <dbReference type="Pfam" id="PF02581"/>
    </source>
</evidence>
<keyword evidence="5 9" id="KW-0784">Thiamine biosynthesis</keyword>
<feature type="domain" description="Thiamine phosphate synthase/TenI" evidence="12">
    <location>
        <begin position="13"/>
        <end position="193"/>
    </location>
</feature>
<dbReference type="Gene3D" id="3.20.20.70">
    <property type="entry name" value="Aldolase class I"/>
    <property type="match status" value="1"/>
</dbReference>
<proteinExistence type="inferred from homology"/>
<dbReference type="Proteomes" id="UP000767291">
    <property type="component" value="Unassembled WGS sequence"/>
</dbReference>
<dbReference type="EC" id="2.5.1.3" evidence="9"/>
<feature type="binding site" evidence="9">
    <location>
        <position position="170"/>
    </location>
    <ligand>
        <name>2-[(2R,5Z)-2-carboxy-4-methylthiazol-5(2H)-ylidene]ethyl phosphate</name>
        <dbReference type="ChEBI" id="CHEBI:62899"/>
    </ligand>
</feature>
<evidence type="ECO:0000256" key="2">
    <source>
        <dbReference type="ARBA" id="ARBA00022679"/>
    </source>
</evidence>